<name>W9SAN0_9ROSA</name>
<sequence length="133" mass="14893">MTTPLVPFRLTNLRSTKFRHSRVGSPLETCQSLPEGPHPPPRESYLCRALFDAVGVYRFRGPPRSKPISSAAFPCWNLPATEVPFPPPSSFPMILTSYRRLSLRSIPSTLLIINCWPNRLPVKGRGNAPGYPH</sequence>
<reference evidence="2" key="1">
    <citation type="submission" date="2013-01" db="EMBL/GenBank/DDBJ databases">
        <title>Draft Genome Sequence of a Mulberry Tree, Morus notabilis C.K. Schneid.</title>
        <authorList>
            <person name="He N."/>
            <person name="Zhao S."/>
        </authorList>
    </citation>
    <scope>NUCLEOTIDE SEQUENCE</scope>
</reference>
<organism evidence="1 2">
    <name type="scientific">Morus notabilis</name>
    <dbReference type="NCBI Taxonomy" id="981085"/>
    <lineage>
        <taxon>Eukaryota</taxon>
        <taxon>Viridiplantae</taxon>
        <taxon>Streptophyta</taxon>
        <taxon>Embryophyta</taxon>
        <taxon>Tracheophyta</taxon>
        <taxon>Spermatophyta</taxon>
        <taxon>Magnoliopsida</taxon>
        <taxon>eudicotyledons</taxon>
        <taxon>Gunneridae</taxon>
        <taxon>Pentapetalae</taxon>
        <taxon>rosids</taxon>
        <taxon>fabids</taxon>
        <taxon>Rosales</taxon>
        <taxon>Moraceae</taxon>
        <taxon>Moreae</taxon>
        <taxon>Morus</taxon>
    </lineage>
</organism>
<proteinExistence type="predicted"/>
<dbReference type="EMBL" id="KE346338">
    <property type="protein sequence ID" value="EXC33383.1"/>
    <property type="molecule type" value="Genomic_DNA"/>
</dbReference>
<dbReference type="AlphaFoldDB" id="W9SAN0"/>
<evidence type="ECO:0000313" key="1">
    <source>
        <dbReference type="EMBL" id="EXC33383.1"/>
    </source>
</evidence>
<gene>
    <name evidence="1" type="ORF">L484_010793</name>
</gene>
<dbReference type="Proteomes" id="UP000030645">
    <property type="component" value="Unassembled WGS sequence"/>
</dbReference>
<keyword evidence="2" id="KW-1185">Reference proteome</keyword>
<evidence type="ECO:0000313" key="2">
    <source>
        <dbReference type="Proteomes" id="UP000030645"/>
    </source>
</evidence>
<protein>
    <submittedName>
        <fullName evidence="1">Uncharacterized protein</fullName>
    </submittedName>
</protein>
<accession>W9SAN0</accession>